<dbReference type="EMBL" id="LQOY01000011">
    <property type="protein sequence ID" value="ORV96675.1"/>
    <property type="molecule type" value="Genomic_DNA"/>
</dbReference>
<dbReference type="Pfam" id="PF24202">
    <property type="entry name" value="DUF7427"/>
    <property type="match status" value="1"/>
</dbReference>
<name>A0A1X1XCN2_MYCGO</name>
<reference evidence="1 2" key="1">
    <citation type="submission" date="2016-01" db="EMBL/GenBank/DDBJ databases">
        <title>The new phylogeny of the genus Mycobacterium.</title>
        <authorList>
            <person name="Tarcisio F."/>
            <person name="Conor M."/>
            <person name="Antonella G."/>
            <person name="Elisabetta G."/>
            <person name="Giulia F.S."/>
            <person name="Sara T."/>
            <person name="Anna F."/>
            <person name="Clotilde B."/>
            <person name="Roberto B."/>
            <person name="Veronica D.S."/>
            <person name="Fabio R."/>
            <person name="Monica P."/>
            <person name="Olivier J."/>
            <person name="Enrico T."/>
            <person name="Nicola S."/>
        </authorList>
    </citation>
    <scope>NUCLEOTIDE SEQUENCE [LARGE SCALE GENOMIC DNA]</scope>
    <source>
        <strain evidence="1 2">DSM 44160</strain>
    </source>
</reference>
<keyword evidence="2" id="KW-1185">Reference proteome</keyword>
<dbReference type="Proteomes" id="UP000193928">
    <property type="component" value="Unassembled WGS sequence"/>
</dbReference>
<dbReference type="InterPro" id="IPR055850">
    <property type="entry name" value="DUF7427"/>
</dbReference>
<dbReference type="RefSeq" id="WP_069435537.1">
    <property type="nucleotide sequence ID" value="NZ_JACKSU010000113.1"/>
</dbReference>
<organism evidence="1 2">
    <name type="scientific">Mycobacterium gordonae</name>
    <dbReference type="NCBI Taxonomy" id="1778"/>
    <lineage>
        <taxon>Bacteria</taxon>
        <taxon>Bacillati</taxon>
        <taxon>Actinomycetota</taxon>
        <taxon>Actinomycetes</taxon>
        <taxon>Mycobacteriales</taxon>
        <taxon>Mycobacteriaceae</taxon>
        <taxon>Mycobacterium</taxon>
    </lineage>
</organism>
<dbReference type="AlphaFoldDB" id="A0A1X1XCN2"/>
<accession>A0A1X1XCN2</accession>
<gene>
    <name evidence="1" type="ORF">AWC08_12145</name>
</gene>
<protein>
    <submittedName>
        <fullName evidence="1">Uncharacterized protein</fullName>
    </submittedName>
</protein>
<evidence type="ECO:0000313" key="2">
    <source>
        <dbReference type="Proteomes" id="UP000193928"/>
    </source>
</evidence>
<proteinExistence type="predicted"/>
<comment type="caution">
    <text evidence="1">The sequence shown here is derived from an EMBL/GenBank/DDBJ whole genome shotgun (WGS) entry which is preliminary data.</text>
</comment>
<sequence length="88" mass="10033">MSRSKKVWLLLGGIALAHNFTAEDGDTLSECMDGWLTPDRRVRWIAEAGLLALYCHLSNRIKPSYDPIHLAFVVARKRRRVVLVVEQT</sequence>
<evidence type="ECO:0000313" key="1">
    <source>
        <dbReference type="EMBL" id="ORV96675.1"/>
    </source>
</evidence>